<dbReference type="RefSeq" id="WP_089198281.1">
    <property type="nucleotide sequence ID" value="NZ_NHRJ02000001.1"/>
</dbReference>
<proteinExistence type="predicted"/>
<dbReference type="PANTHER" id="PTHR22990">
    <property type="entry name" value="F-BOX ONLY PROTEIN"/>
    <property type="match status" value="1"/>
</dbReference>
<dbReference type="InterPro" id="IPR022441">
    <property type="entry name" value="Para_beta_helix_rpt-2"/>
</dbReference>
<keyword evidence="3" id="KW-0833">Ubl conjugation pathway</keyword>
<dbReference type="AlphaFoldDB" id="A0A2W1NFP9"/>
<dbReference type="Pfam" id="PF05048">
    <property type="entry name" value="NosD"/>
    <property type="match status" value="1"/>
</dbReference>
<gene>
    <name evidence="6" type="ORF">CBW46_001620</name>
</gene>
<protein>
    <recommendedName>
        <fullName evidence="8">Pectate lyase superfamily protein domain-containing protein</fullName>
    </recommendedName>
</protein>
<keyword evidence="7" id="KW-1185">Reference proteome</keyword>
<accession>A0A2W1NFP9</accession>
<dbReference type="EMBL" id="NHRJ02000001">
    <property type="protein sequence ID" value="PZE22510.1"/>
    <property type="molecule type" value="Genomic_DNA"/>
</dbReference>
<evidence type="ECO:0000256" key="2">
    <source>
        <dbReference type="ARBA" id="ARBA00022737"/>
    </source>
</evidence>
<reference evidence="6" key="1">
    <citation type="submission" date="2018-06" db="EMBL/GenBank/DDBJ databases">
        <title>Paenibacillus xerothermodurans sp. nov. an extremely dry heat resistant spore forming bacterium isolated from the soil of Cape Canaveral, Florida.</title>
        <authorList>
            <person name="Seuylemezian A."/>
            <person name="Kaur N."/>
            <person name="Patil P."/>
            <person name="Patil P."/>
            <person name="Mayilraj S."/>
            <person name="Vaishampayan P."/>
        </authorList>
    </citation>
    <scope>NUCLEOTIDE SEQUENCE [LARGE SCALE GENOMIC DNA]</scope>
    <source>
        <strain evidence="6">ATCC 27380</strain>
    </source>
</reference>
<dbReference type="InterPro" id="IPR012334">
    <property type="entry name" value="Pectin_lyas_fold"/>
</dbReference>
<sequence>MLPLEPNTEAGKPNTRRQLLASMGAAGVLLAAGVGLPVQAQAAEPVLQTDTSAWFNVKDFGAGNKRSDDDTPFIQSAINAAAESGGTVYIPPGKYVIRSSLVMRPKVHLLGAGIHAAVLKAGSANLRMVISGADVTHYSIQGLTFEGMGAGSASPVPVVECGVYAAEAEYVRISNCMFDKINNGIQLIRSKHVSVTGCLFYFILGTDGAHEGYGVMVEGGSSHKIQTNHFKNVYKHGILLTAGSAYTIVANNVLESCKEAAILVASKLVACSHHLIQGNLISADGLGDTETSCTYGIRLKDRCSFTTVTANVIARSRSAGILLDAEEKAGEDRPYGNTVTGNTVNQTLRGIAILNGDANTVKHNDVRRVDTGVLVDAIGEDSWSYAKQNIVTGNTLIQCHGSGVRIGSPRCQGSVVFGNTGFDNAVGLQDSGTDTAMTGF</sequence>
<dbReference type="PROSITE" id="PS51318">
    <property type="entry name" value="TAT"/>
    <property type="match status" value="1"/>
</dbReference>
<evidence type="ECO:0008006" key="8">
    <source>
        <dbReference type="Google" id="ProtNLM"/>
    </source>
</evidence>
<dbReference type="Gene3D" id="2.160.20.10">
    <property type="entry name" value="Single-stranded right-handed beta-helix, Pectin lyase-like"/>
    <property type="match status" value="1"/>
</dbReference>
<dbReference type="OrthoDB" id="2496562at2"/>
<dbReference type="InterPro" id="IPR011050">
    <property type="entry name" value="Pectin_lyase_fold/virulence"/>
</dbReference>
<dbReference type="PANTHER" id="PTHR22990:SF15">
    <property type="entry name" value="F-BOX ONLY PROTEIN 10"/>
    <property type="match status" value="1"/>
</dbReference>
<comment type="caution">
    <text evidence="6">The sequence shown here is derived from an EMBL/GenBank/DDBJ whole genome shotgun (WGS) entry which is preliminary data.</text>
</comment>
<name>A0A2W1NFP9_PAEXE</name>
<evidence type="ECO:0000313" key="6">
    <source>
        <dbReference type="EMBL" id="PZE22510.1"/>
    </source>
</evidence>
<dbReference type="Pfam" id="PF12708">
    <property type="entry name" value="Pect-lyase_RHGA_epim"/>
    <property type="match status" value="1"/>
</dbReference>
<feature type="domain" description="Periplasmic copper-binding protein NosD beta helix" evidence="4">
    <location>
        <begin position="291"/>
        <end position="397"/>
    </location>
</feature>
<dbReference type="Proteomes" id="UP000214746">
    <property type="component" value="Unassembled WGS sequence"/>
</dbReference>
<evidence type="ECO:0000256" key="3">
    <source>
        <dbReference type="ARBA" id="ARBA00022786"/>
    </source>
</evidence>
<evidence type="ECO:0000313" key="7">
    <source>
        <dbReference type="Proteomes" id="UP000214746"/>
    </source>
</evidence>
<evidence type="ECO:0000256" key="1">
    <source>
        <dbReference type="ARBA" id="ARBA00004906"/>
    </source>
</evidence>
<dbReference type="SMART" id="SM00710">
    <property type="entry name" value="PbH1"/>
    <property type="match status" value="10"/>
</dbReference>
<dbReference type="InterPro" id="IPR006311">
    <property type="entry name" value="TAT_signal"/>
</dbReference>
<dbReference type="InterPro" id="IPR051550">
    <property type="entry name" value="SCF-Subunits/Alg-Epimerases"/>
</dbReference>
<evidence type="ECO:0000259" key="5">
    <source>
        <dbReference type="Pfam" id="PF12708"/>
    </source>
</evidence>
<dbReference type="InterPro" id="IPR007742">
    <property type="entry name" value="NosD_dom"/>
</dbReference>
<dbReference type="NCBIfam" id="TIGR03804">
    <property type="entry name" value="para_beta_helix"/>
    <property type="match status" value="1"/>
</dbReference>
<feature type="domain" description="Rhamnogalacturonase A/B/Epimerase-like pectate lyase" evidence="5">
    <location>
        <begin position="54"/>
        <end position="263"/>
    </location>
</feature>
<evidence type="ECO:0000259" key="4">
    <source>
        <dbReference type="Pfam" id="PF05048"/>
    </source>
</evidence>
<comment type="pathway">
    <text evidence="1">Protein modification; protein ubiquitination.</text>
</comment>
<dbReference type="InterPro" id="IPR006626">
    <property type="entry name" value="PbH1"/>
</dbReference>
<keyword evidence="2" id="KW-0677">Repeat</keyword>
<dbReference type="InterPro" id="IPR024535">
    <property type="entry name" value="RHGA/B-epi-like_pectate_lyase"/>
</dbReference>
<dbReference type="SUPFAM" id="SSF51126">
    <property type="entry name" value="Pectin lyase-like"/>
    <property type="match status" value="1"/>
</dbReference>
<organism evidence="6 7">
    <name type="scientific">Paenibacillus xerothermodurans</name>
    <dbReference type="NCBI Taxonomy" id="1977292"/>
    <lineage>
        <taxon>Bacteria</taxon>
        <taxon>Bacillati</taxon>
        <taxon>Bacillota</taxon>
        <taxon>Bacilli</taxon>
        <taxon>Bacillales</taxon>
        <taxon>Paenibacillaceae</taxon>
        <taxon>Paenibacillus</taxon>
    </lineage>
</organism>